<dbReference type="PIRSF" id="PIRSF001227">
    <property type="entry name" value="Pen_acylase"/>
    <property type="match status" value="1"/>
</dbReference>
<evidence type="ECO:0000256" key="3">
    <source>
        <dbReference type="ARBA" id="ARBA00023145"/>
    </source>
</evidence>
<comment type="caution">
    <text evidence="4">The sequence shown here is derived from an EMBL/GenBank/DDBJ whole genome shotgun (WGS) entry which is preliminary data.</text>
</comment>
<dbReference type="Gene3D" id="1.10.439.10">
    <property type="entry name" value="Penicillin Amidohydrolase, domain 1"/>
    <property type="match status" value="1"/>
</dbReference>
<sequence>MRKIKKLLLSLGLLLFVILLAGFIFINTLTPTYSGEKDLAGLAQEATVYFDQYGVPHIYADNEEDALRTLGYVHAQDRLWQMELLRRAGSGRLSEIFGELTLETDKFFLSLGIDEHNEEALANLDTSHPSIALSNAYLDGINQFIDEGPTPVEFYLTGLKKQKFVLKDVYNAVAYMGFTFNKGARDIVNTNLLQVLDTAHTNELFKNNPADEINIPVHRDSSISDLVAIQHKIKQALENLPIPEIYGSNSWVLAPEKTANGKVLFENDPHIAQAQPAVWYEAHLVTPTYEKYGYYLAGVPFPLLSHDRTMVHGFTMLANDDTNFYYEEQHPTDTTLYRYKEEWRKFEYVTKSILVKDMEAVSFQIKRTHRGPLVNANYANRTRVEGERLVSIHWLFTQFENKLIQGLYGINHASNIDEFSQSLPYIHAPGLNVMYGDNEGNVAWWGTAKLYRMPDSTSTKFILNGASGEDDPIEYLSFDKNPRSINPSSNYVYSANNQPDSTSGMYVPGYFANSSRRAGRIIDLLEAKKEGWTKDDMAKMANDITLRTGSDFMNSCLIELELKGLSDEQVAYLDIMKSWDGKFGLTSLGAVFFEKMEANVHLNLFSDEFSTNEEYNSYGAQLKLDKVFDNPLSLWWDDVRTNEEKETRKQIINKAFKDTWQQLKLELGQDYKTWTWDRVHYLEHDHPIGRVPSLKKYFTVGPFPSSGTSGTLNNQGFRTQDDGRYKVSSIPSTRRIVDFSDVENSISILPTGQSGNPLSKHYKDQAEMYVNGEFRKMMMNKNDIINNSLDILKFTPKE</sequence>
<proteinExistence type="inferred from homology"/>
<dbReference type="InterPro" id="IPR014395">
    <property type="entry name" value="Pen/GL7ACA/AHL_acylase"/>
</dbReference>
<dbReference type="InterPro" id="IPR043147">
    <property type="entry name" value="Penicillin_amidase_A-knob"/>
</dbReference>
<dbReference type="GO" id="GO:0016787">
    <property type="term" value="F:hydrolase activity"/>
    <property type="evidence" value="ECO:0007669"/>
    <property type="project" value="UniProtKB-KW"/>
</dbReference>
<dbReference type="InterPro" id="IPR043146">
    <property type="entry name" value="Penicillin_amidase_N_B-knob"/>
</dbReference>
<protein>
    <submittedName>
        <fullName evidence="4">Penicillin acylase family protein</fullName>
        <ecNumber evidence="4">3.5.1.-</ecNumber>
    </submittedName>
</protein>
<dbReference type="EC" id="3.5.1.-" evidence="4"/>
<dbReference type="Proteomes" id="UP001250662">
    <property type="component" value="Unassembled WGS sequence"/>
</dbReference>
<reference evidence="4 5" key="1">
    <citation type="submission" date="2023-09" db="EMBL/GenBank/DDBJ databases">
        <authorList>
            <person name="Rey-Velasco X."/>
        </authorList>
    </citation>
    <scope>NUCLEOTIDE SEQUENCE [LARGE SCALE GENOMIC DNA]</scope>
    <source>
        <strain evidence="4 5">P007</strain>
    </source>
</reference>
<keyword evidence="5" id="KW-1185">Reference proteome</keyword>
<dbReference type="InterPro" id="IPR023343">
    <property type="entry name" value="Penicillin_amidase_dom1"/>
</dbReference>
<gene>
    <name evidence="4" type="ORF">RM520_08725</name>
</gene>
<name>A0ABU3BHS8_9FLAO</name>
<dbReference type="EMBL" id="JAVRHU010000002">
    <property type="protein sequence ID" value="MDT0621709.1"/>
    <property type="molecule type" value="Genomic_DNA"/>
</dbReference>
<evidence type="ECO:0000313" key="4">
    <source>
        <dbReference type="EMBL" id="MDT0621709.1"/>
    </source>
</evidence>
<accession>A0ABU3BHS8</accession>
<organism evidence="4 5">
    <name type="scientific">Croceitalea vernalis</name>
    <dbReference type="NCBI Taxonomy" id="3075599"/>
    <lineage>
        <taxon>Bacteria</taxon>
        <taxon>Pseudomonadati</taxon>
        <taxon>Bacteroidota</taxon>
        <taxon>Flavobacteriia</taxon>
        <taxon>Flavobacteriales</taxon>
        <taxon>Flavobacteriaceae</taxon>
        <taxon>Croceitalea</taxon>
    </lineage>
</organism>
<dbReference type="Pfam" id="PF01804">
    <property type="entry name" value="Penicil_amidase"/>
    <property type="match status" value="1"/>
</dbReference>
<dbReference type="RefSeq" id="WP_311387742.1">
    <property type="nucleotide sequence ID" value="NZ_JAVRHU010000002.1"/>
</dbReference>
<comment type="similarity">
    <text evidence="1">Belongs to the peptidase S45 family.</text>
</comment>
<dbReference type="InterPro" id="IPR029055">
    <property type="entry name" value="Ntn_hydrolases_N"/>
</dbReference>
<dbReference type="SUPFAM" id="SSF56235">
    <property type="entry name" value="N-terminal nucleophile aminohydrolases (Ntn hydrolases)"/>
    <property type="match status" value="1"/>
</dbReference>
<dbReference type="PANTHER" id="PTHR34218:SF5">
    <property type="entry name" value="PENICILLIN ACYLASE FAMILY PROTEIN"/>
    <property type="match status" value="1"/>
</dbReference>
<evidence type="ECO:0000313" key="5">
    <source>
        <dbReference type="Proteomes" id="UP001250662"/>
    </source>
</evidence>
<dbReference type="CDD" id="cd03747">
    <property type="entry name" value="Ntn_PGA_like"/>
    <property type="match status" value="1"/>
</dbReference>
<dbReference type="Gene3D" id="3.60.20.10">
    <property type="entry name" value="Glutamine Phosphoribosylpyrophosphate, subunit 1, domain 1"/>
    <property type="match status" value="1"/>
</dbReference>
<evidence type="ECO:0000256" key="2">
    <source>
        <dbReference type="ARBA" id="ARBA00022801"/>
    </source>
</evidence>
<keyword evidence="3" id="KW-0865">Zymogen</keyword>
<dbReference type="InterPro" id="IPR002692">
    <property type="entry name" value="S45"/>
</dbReference>
<keyword evidence="2 4" id="KW-0378">Hydrolase</keyword>
<evidence type="ECO:0000256" key="1">
    <source>
        <dbReference type="ARBA" id="ARBA00006586"/>
    </source>
</evidence>
<dbReference type="Gene3D" id="2.30.120.10">
    <property type="match status" value="1"/>
</dbReference>
<dbReference type="Gene3D" id="1.10.1400.10">
    <property type="match status" value="1"/>
</dbReference>
<dbReference type="PANTHER" id="PTHR34218">
    <property type="entry name" value="PEPTIDASE S45 PENICILLIN AMIDASE"/>
    <property type="match status" value="1"/>
</dbReference>